<proteinExistence type="predicted"/>
<feature type="compositionally biased region" description="Basic and acidic residues" evidence="2">
    <location>
        <begin position="302"/>
        <end position="313"/>
    </location>
</feature>
<dbReference type="PANTHER" id="PTHR30204">
    <property type="entry name" value="REDOX-CYCLING DRUG-SENSING TRANSCRIPTIONAL ACTIVATOR SOXR"/>
    <property type="match status" value="1"/>
</dbReference>
<dbReference type="CDD" id="cd00592">
    <property type="entry name" value="HTH_MerR-like"/>
    <property type="match status" value="1"/>
</dbReference>
<name>A0ABZ1MY30_STREF</name>
<evidence type="ECO:0000256" key="1">
    <source>
        <dbReference type="ARBA" id="ARBA00023125"/>
    </source>
</evidence>
<keyword evidence="5" id="KW-1185">Reference proteome</keyword>
<dbReference type="SMART" id="SM00422">
    <property type="entry name" value="HTH_MERR"/>
    <property type="match status" value="1"/>
</dbReference>
<organism evidence="4 5">
    <name type="scientific">Streptomyces purpurascens</name>
    <dbReference type="NCBI Taxonomy" id="1924"/>
    <lineage>
        <taxon>Bacteria</taxon>
        <taxon>Bacillati</taxon>
        <taxon>Actinomycetota</taxon>
        <taxon>Actinomycetes</taxon>
        <taxon>Kitasatosporales</taxon>
        <taxon>Streptomycetaceae</taxon>
        <taxon>Streptomyces</taxon>
    </lineage>
</organism>
<dbReference type="Gene3D" id="1.10.1660.10">
    <property type="match status" value="1"/>
</dbReference>
<dbReference type="RefSeq" id="WP_405509054.1">
    <property type="nucleotide sequence ID" value="NZ_CP108341.1"/>
</dbReference>
<evidence type="ECO:0000259" key="3">
    <source>
        <dbReference type="PROSITE" id="PS50937"/>
    </source>
</evidence>
<keyword evidence="1" id="KW-0238">DNA-binding</keyword>
<dbReference type="Proteomes" id="UP001621512">
    <property type="component" value="Chromosome"/>
</dbReference>
<feature type="domain" description="HTH merR-type" evidence="3">
    <location>
        <begin position="8"/>
        <end position="77"/>
    </location>
</feature>
<evidence type="ECO:0000313" key="5">
    <source>
        <dbReference type="Proteomes" id="UP001621512"/>
    </source>
</evidence>
<dbReference type="PRINTS" id="PR00040">
    <property type="entry name" value="HTHMERR"/>
</dbReference>
<evidence type="ECO:0000256" key="2">
    <source>
        <dbReference type="SAM" id="MobiDB-lite"/>
    </source>
</evidence>
<dbReference type="InterPro" id="IPR047057">
    <property type="entry name" value="MerR_fam"/>
</dbReference>
<dbReference type="PROSITE" id="PS50937">
    <property type="entry name" value="HTH_MERR_2"/>
    <property type="match status" value="1"/>
</dbReference>
<feature type="compositionally biased region" description="Low complexity" evidence="2">
    <location>
        <begin position="336"/>
        <end position="347"/>
    </location>
</feature>
<gene>
    <name evidence="4" type="ORF">OHU35_40925</name>
</gene>
<reference evidence="4 5" key="1">
    <citation type="submission" date="2022-10" db="EMBL/GenBank/DDBJ databases">
        <title>The complete genomes of actinobacterial strains from the NBC collection.</title>
        <authorList>
            <person name="Joergensen T.S."/>
            <person name="Alvarez Arevalo M."/>
            <person name="Sterndorff E.B."/>
            <person name="Faurdal D."/>
            <person name="Vuksanovic O."/>
            <person name="Mourched A.-S."/>
            <person name="Charusanti P."/>
            <person name="Shaw S."/>
            <person name="Blin K."/>
            <person name="Weber T."/>
        </authorList>
    </citation>
    <scope>NUCLEOTIDE SEQUENCE [LARGE SCALE GENOMIC DNA]</scope>
    <source>
        <strain evidence="4 5">NBC_00017</strain>
    </source>
</reference>
<accession>A0ABZ1MY30</accession>
<dbReference type="Pfam" id="PF13411">
    <property type="entry name" value="MerR_1"/>
    <property type="match status" value="1"/>
</dbReference>
<dbReference type="EMBL" id="CP108341">
    <property type="protein sequence ID" value="WTW32063.1"/>
    <property type="molecule type" value="Genomic_DNA"/>
</dbReference>
<protein>
    <submittedName>
        <fullName evidence="4">MerR family transcriptional regulator</fullName>
    </submittedName>
</protein>
<dbReference type="InterPro" id="IPR009061">
    <property type="entry name" value="DNA-bd_dom_put_sf"/>
</dbReference>
<dbReference type="InterPro" id="IPR000551">
    <property type="entry name" value="MerR-type_HTH_dom"/>
</dbReference>
<evidence type="ECO:0000313" key="4">
    <source>
        <dbReference type="EMBL" id="WTW32063.1"/>
    </source>
</evidence>
<dbReference type="SUPFAM" id="SSF46955">
    <property type="entry name" value="Putative DNA-binding domain"/>
    <property type="match status" value="1"/>
</dbReference>
<sequence length="347" mass="38010">MDDERPDVLTIGQLAHRTGLPVRTLRFWSDEGAVPPVARSASGYRLYDAGSVARVELVCTLRELGLGLDEVCRVLSGRTTVAEVADAHVAALDAQIRSLKVSRAVLSTVATRGSTAEETALMNRLARLSAAERKQIIDEFKEEVFGGLDVEPRVRDRLRSFSIELPDDPTPEQVDAWIELAELVRDPGFRARLRTWMELNTPVPGQGHPPGASIWWARQVVQTVAEVRERGVAPEGPAAAEVLSELFGDADRTAVLRSLEAGIEAGAERYRRLVARVRGRTRRPTRPRNWSGLRGPCTPQIRPDRPYGDRPDACARPAVVSRHEGPTRSRGPPAPGVVGTPGRAPLF</sequence>
<feature type="region of interest" description="Disordered" evidence="2">
    <location>
        <begin position="283"/>
        <end position="347"/>
    </location>
</feature>
<dbReference type="PANTHER" id="PTHR30204:SF93">
    <property type="entry name" value="HTH MERR-TYPE DOMAIN-CONTAINING PROTEIN"/>
    <property type="match status" value="1"/>
</dbReference>